<dbReference type="PANTHER" id="PTHR21240">
    <property type="entry name" value="2-AMINO-3-CARBOXYLMUCONATE-6-SEMIALDEHYDE DECARBOXYLASE"/>
    <property type="match status" value="1"/>
</dbReference>
<evidence type="ECO:0000313" key="10">
    <source>
        <dbReference type="EMBL" id="PHH77435.1"/>
    </source>
</evidence>
<name>A0A2C5Z6G2_9HYPO</name>
<organism evidence="10 11">
    <name type="scientific">Ophiocordyceps camponoti-rufipedis</name>
    <dbReference type="NCBI Taxonomy" id="2004952"/>
    <lineage>
        <taxon>Eukaryota</taxon>
        <taxon>Fungi</taxon>
        <taxon>Dikarya</taxon>
        <taxon>Ascomycota</taxon>
        <taxon>Pezizomycotina</taxon>
        <taxon>Sordariomycetes</taxon>
        <taxon>Hypocreomycetidae</taxon>
        <taxon>Hypocreales</taxon>
        <taxon>Ophiocordycipitaceae</taxon>
        <taxon>Ophiocordyceps</taxon>
    </lineage>
</organism>
<dbReference type="AlphaFoldDB" id="A0A2C5Z6G2"/>
<dbReference type="Proteomes" id="UP000226431">
    <property type="component" value="Unassembled WGS sequence"/>
</dbReference>
<accession>A0A2C5Z6G2</accession>
<feature type="domain" description="Amidohydrolase-related" evidence="9">
    <location>
        <begin position="4"/>
        <end position="329"/>
    </location>
</feature>
<comment type="catalytic activity">
    <reaction evidence="6">
        <text>6-methylsalicylate + H(+) = 3-methylphenol + CO2</text>
        <dbReference type="Rhea" id="RHEA:23112"/>
        <dbReference type="ChEBI" id="CHEBI:15378"/>
        <dbReference type="ChEBI" id="CHEBI:16526"/>
        <dbReference type="ChEBI" id="CHEBI:17231"/>
        <dbReference type="ChEBI" id="CHEBI:36658"/>
        <dbReference type="EC" id="4.1.1.52"/>
    </reaction>
    <physiologicalReaction direction="left-to-right" evidence="6">
        <dbReference type="Rhea" id="RHEA:23113"/>
    </physiologicalReaction>
</comment>
<comment type="caution">
    <text evidence="10">The sequence shown here is derived from an EMBL/GenBank/DDBJ whole genome shotgun (WGS) entry which is preliminary data.</text>
</comment>
<dbReference type="GO" id="GO:0047596">
    <property type="term" value="F:6-methylsalicylate decarboxylase activity"/>
    <property type="evidence" value="ECO:0007669"/>
    <property type="project" value="UniProtKB-EC"/>
</dbReference>
<evidence type="ECO:0000256" key="3">
    <source>
        <dbReference type="ARBA" id="ARBA00022793"/>
    </source>
</evidence>
<comment type="similarity">
    <text evidence="1">Belongs to the metallo-dependent hydrolases superfamily. ACMSD family.</text>
</comment>
<keyword evidence="4" id="KW-0862">Zinc</keyword>
<dbReference type="InterPro" id="IPR032465">
    <property type="entry name" value="ACMSD"/>
</dbReference>
<keyword evidence="3 8" id="KW-0210">Decarboxylase</keyword>
<keyword evidence="2" id="KW-0479">Metal-binding</keyword>
<protein>
    <recommendedName>
        <fullName evidence="7">6-methylsalicylate decarboxylase</fullName>
        <ecNumber evidence="7">4.1.1.52</ecNumber>
    </recommendedName>
</protein>
<dbReference type="OrthoDB" id="2832284at2759"/>
<dbReference type="GO" id="GO:0046872">
    <property type="term" value="F:metal ion binding"/>
    <property type="evidence" value="ECO:0007669"/>
    <property type="project" value="UniProtKB-KW"/>
</dbReference>
<evidence type="ECO:0000256" key="1">
    <source>
        <dbReference type="ARBA" id="ARBA00005871"/>
    </source>
</evidence>
<dbReference type="SUPFAM" id="SSF51556">
    <property type="entry name" value="Metallo-dependent hydrolases"/>
    <property type="match status" value="1"/>
</dbReference>
<dbReference type="EMBL" id="NJES01000119">
    <property type="protein sequence ID" value="PHH77435.1"/>
    <property type="molecule type" value="Genomic_DNA"/>
</dbReference>
<evidence type="ECO:0000313" key="11">
    <source>
        <dbReference type="Proteomes" id="UP000226431"/>
    </source>
</evidence>
<evidence type="ECO:0000259" key="9">
    <source>
        <dbReference type="Pfam" id="PF04909"/>
    </source>
</evidence>
<dbReference type="GO" id="GO:0019748">
    <property type="term" value="P:secondary metabolic process"/>
    <property type="evidence" value="ECO:0007669"/>
    <property type="project" value="TreeGrafter"/>
</dbReference>
<evidence type="ECO:0000256" key="2">
    <source>
        <dbReference type="ARBA" id="ARBA00022723"/>
    </source>
</evidence>
<dbReference type="Gene3D" id="3.20.20.140">
    <property type="entry name" value="Metal-dependent hydrolases"/>
    <property type="match status" value="1"/>
</dbReference>
<dbReference type="GO" id="GO:0005829">
    <property type="term" value="C:cytosol"/>
    <property type="evidence" value="ECO:0007669"/>
    <property type="project" value="TreeGrafter"/>
</dbReference>
<evidence type="ECO:0000256" key="5">
    <source>
        <dbReference type="ARBA" id="ARBA00023239"/>
    </source>
</evidence>
<dbReference type="EC" id="4.1.1.52" evidence="7"/>
<dbReference type="PANTHER" id="PTHR21240:SF29">
    <property type="entry name" value="AMIDOHYDROLASE-RELATED DOMAIN-CONTAINING PROTEIN"/>
    <property type="match status" value="1"/>
</dbReference>
<sequence>MSRIDVHHHIYPPQMYEGKYPQLRQHTDHSLTAIPALEAGGGDPSGWKTPEWTQQLDDALTSKTNIGTAIFSVTSPGAPVLEDGKKAAAAARQFNEYCAKLRDTNPSKYGFFTNLGNLVDVEPCLEEIRYSFDTLQADGVVLFTRYGRHYLGAECFKPIWAELNRRKAVVFIHPTHPYDDTKVNKHSPSPIFDFPHETTRTAADLIMANNLREFPDCKIILSHGGGTLPYLIHRIGIVADTPFKIPGKSYEDIIEDGKRFYFDLALSGSDVMLSALLEFAKPGHLLFGSDFPNAPDATIERGVGVIDRYEMSPETRKMIHHEAALALFPRLKDAYKNVK</sequence>
<evidence type="ECO:0000256" key="7">
    <source>
        <dbReference type="ARBA" id="ARBA00038889"/>
    </source>
</evidence>
<dbReference type="InterPro" id="IPR032466">
    <property type="entry name" value="Metal_Hydrolase"/>
</dbReference>
<dbReference type="STRING" id="2004952.A0A2C5Z6G2"/>
<keyword evidence="11" id="KW-1185">Reference proteome</keyword>
<dbReference type="GO" id="GO:0016787">
    <property type="term" value="F:hydrolase activity"/>
    <property type="evidence" value="ECO:0007669"/>
    <property type="project" value="InterPro"/>
</dbReference>
<gene>
    <name evidence="10" type="ORF">CDD80_604</name>
</gene>
<dbReference type="InterPro" id="IPR006680">
    <property type="entry name" value="Amidohydro-rel"/>
</dbReference>
<reference evidence="10 11" key="1">
    <citation type="submission" date="2017-06" db="EMBL/GenBank/DDBJ databases">
        <title>Ant-infecting Ophiocordyceps genomes reveal a high diversity of potential behavioral manipulation genes and a possible major role for enterotoxins.</title>
        <authorList>
            <person name="De Bekker C."/>
            <person name="Evans H.C."/>
            <person name="Brachmann A."/>
            <person name="Hughes D.P."/>
        </authorList>
    </citation>
    <scope>NUCLEOTIDE SEQUENCE [LARGE SCALE GENOMIC DNA]</scope>
    <source>
        <strain evidence="10 11">Map16</strain>
    </source>
</reference>
<evidence type="ECO:0000256" key="6">
    <source>
        <dbReference type="ARBA" id="ARBA00036832"/>
    </source>
</evidence>
<keyword evidence="5 8" id="KW-0456">Lyase</keyword>
<proteinExistence type="inferred from homology"/>
<evidence type="ECO:0000256" key="8">
    <source>
        <dbReference type="RuleBase" id="RU366045"/>
    </source>
</evidence>
<evidence type="ECO:0000256" key="4">
    <source>
        <dbReference type="ARBA" id="ARBA00022833"/>
    </source>
</evidence>
<dbReference type="Pfam" id="PF04909">
    <property type="entry name" value="Amidohydro_2"/>
    <property type="match status" value="1"/>
</dbReference>